<reference evidence="1 2" key="1">
    <citation type="journal article" date="2015" name="Genome Announc.">
        <title>Expanding the biotechnology potential of lactobacilli through comparative genomics of 213 strains and associated genera.</title>
        <authorList>
            <person name="Sun Z."/>
            <person name="Harris H.M."/>
            <person name="McCann A."/>
            <person name="Guo C."/>
            <person name="Argimon S."/>
            <person name="Zhang W."/>
            <person name="Yang X."/>
            <person name="Jeffery I.B."/>
            <person name="Cooney J.C."/>
            <person name="Kagawa T.F."/>
            <person name="Liu W."/>
            <person name="Song Y."/>
            <person name="Salvetti E."/>
            <person name="Wrobel A."/>
            <person name="Rasinkangas P."/>
            <person name="Parkhill J."/>
            <person name="Rea M.C."/>
            <person name="O'Sullivan O."/>
            <person name="Ritari J."/>
            <person name="Douillard F.P."/>
            <person name="Paul Ross R."/>
            <person name="Yang R."/>
            <person name="Briner A.E."/>
            <person name="Felis G.E."/>
            <person name="de Vos W.M."/>
            <person name="Barrangou R."/>
            <person name="Klaenhammer T.R."/>
            <person name="Caufield P.W."/>
            <person name="Cui Y."/>
            <person name="Zhang H."/>
            <person name="O'Toole P.W."/>
        </authorList>
    </citation>
    <scope>NUCLEOTIDE SEQUENCE [LARGE SCALE GENOMIC DNA]</scope>
    <source>
        <strain evidence="1 2">DSM 13343</strain>
    </source>
</reference>
<dbReference type="PATRIC" id="fig|1423769.4.peg.523"/>
<dbReference type="EMBL" id="AZEU01000112">
    <property type="protein sequence ID" value="KRL46162.1"/>
    <property type="molecule type" value="Genomic_DNA"/>
</dbReference>
<keyword evidence="2" id="KW-1185">Reference proteome</keyword>
<accession>A0A0R1QVM3</accession>
<evidence type="ECO:0000313" key="2">
    <source>
        <dbReference type="Proteomes" id="UP000051790"/>
    </source>
</evidence>
<sequence length="172" mass="19522">MTQMSDLRTRRTLFAIDRTFFNLLKTHDFTDLNVSLICAETHITRSTFYQYYLDLDDWLERIVGRYALEAQSLISCADQASAADLSALVAKFQENHDAVLMLFKIHHPAGDLQAELVKLFATAFAPLVQQDDYLAQLYAQAAVVSVSWQLQHPKDLRQQPLTSVVQALCDQA</sequence>
<evidence type="ECO:0000313" key="1">
    <source>
        <dbReference type="EMBL" id="KRL46162.1"/>
    </source>
</evidence>
<organism evidence="1 2">
    <name type="scientific">Lacticaseibacillus manihotivorans DSM 13343 = JCM 12514</name>
    <dbReference type="NCBI Taxonomy" id="1423769"/>
    <lineage>
        <taxon>Bacteria</taxon>
        <taxon>Bacillati</taxon>
        <taxon>Bacillota</taxon>
        <taxon>Bacilli</taxon>
        <taxon>Lactobacillales</taxon>
        <taxon>Lactobacillaceae</taxon>
        <taxon>Lacticaseibacillus</taxon>
    </lineage>
</organism>
<dbReference type="Gene3D" id="1.10.357.10">
    <property type="entry name" value="Tetracycline Repressor, domain 2"/>
    <property type="match status" value="1"/>
</dbReference>
<evidence type="ECO:0008006" key="3">
    <source>
        <dbReference type="Google" id="ProtNLM"/>
    </source>
</evidence>
<comment type="caution">
    <text evidence="1">The sequence shown here is derived from an EMBL/GenBank/DDBJ whole genome shotgun (WGS) entry which is preliminary data.</text>
</comment>
<dbReference type="SUPFAM" id="SSF46689">
    <property type="entry name" value="Homeodomain-like"/>
    <property type="match status" value="1"/>
</dbReference>
<proteinExistence type="predicted"/>
<name>A0A0R1QVM3_9LACO</name>
<dbReference type="Proteomes" id="UP000051790">
    <property type="component" value="Unassembled WGS sequence"/>
</dbReference>
<protein>
    <recommendedName>
        <fullName evidence="3">HTH tetR-type domain-containing protein</fullName>
    </recommendedName>
</protein>
<dbReference type="AlphaFoldDB" id="A0A0R1QVM3"/>
<dbReference type="InterPro" id="IPR009057">
    <property type="entry name" value="Homeodomain-like_sf"/>
</dbReference>
<gene>
    <name evidence="1" type="ORF">FD01_GL000491</name>
</gene>